<dbReference type="PROSITE" id="PS50111">
    <property type="entry name" value="CHEMOTAXIS_TRANSDUC_2"/>
    <property type="match status" value="1"/>
</dbReference>
<feature type="domain" description="Methyl-accepting transducer" evidence="5">
    <location>
        <begin position="208"/>
        <end position="465"/>
    </location>
</feature>
<evidence type="ECO:0000256" key="3">
    <source>
        <dbReference type="PROSITE-ProRule" id="PRU00284"/>
    </source>
</evidence>
<dbReference type="SUPFAM" id="SSF58104">
    <property type="entry name" value="Methyl-accepting chemotaxis protein (MCP) signaling domain"/>
    <property type="match status" value="1"/>
</dbReference>
<keyword evidence="4" id="KW-1133">Transmembrane helix</keyword>
<dbReference type="KEGG" id="mcui:G8O30_15005"/>
<dbReference type="GO" id="GO:0007165">
    <property type="term" value="P:signal transduction"/>
    <property type="evidence" value="ECO:0007669"/>
    <property type="project" value="UniProtKB-KW"/>
</dbReference>
<comment type="similarity">
    <text evidence="2">Belongs to the methyl-accepting chemotaxis (MCP) protein family.</text>
</comment>
<dbReference type="EMBL" id="CP049742">
    <property type="protein sequence ID" value="QPC48145.1"/>
    <property type="molecule type" value="Genomic_DNA"/>
</dbReference>
<dbReference type="InterPro" id="IPR004090">
    <property type="entry name" value="Chemotax_Me-accpt_rcpt"/>
</dbReference>
<dbReference type="AlphaFoldDB" id="A0A7S8CDU1"/>
<sequence length="498" mass="55528">MLETFKINELRSKNQFIFFIYMITIIAGMGVAISDKSIETIWNYGTQFVLLVCAYILFHRVLKWNKLYPVINIFIICGGLLFSIFSIGGSLAVVLISYFLLVFSSIPLLWSSFLVGVVGSLSVILVNNLYVRKPFEFISEQLSYVILVYILITGMLGVLVFLATKSNRYTLSLLEQTEARATQEEKTRKELWEEVTVMVRKLTDTNEYIQQNVLAQEQVTKVIHELASGTTAQTEEIQTISSQAGKTAERMNELHTTAFSLQSNSTEMNNAITISLDTVKALVNEVDKMRHQTELVTVEFEKLRSTIQHTGEFIEDIHHITGQTNLLALNASIEAARAGTAGKGFAVVANEIRSLAEHTKALTVEISTNLESMSLFSEETSKRIDDQVNALHTSEVGVQEVEMNLTSLSVNVEGILSSIEQLFGLSQEVSEQTTVVEKSTVDLASVLEEASAGFEEMSAAVETIQTENEQIASLMKETKESAEFIRHTYTTDNMEETA</sequence>
<dbReference type="GO" id="GO:0016020">
    <property type="term" value="C:membrane"/>
    <property type="evidence" value="ECO:0007669"/>
    <property type="project" value="InterPro"/>
</dbReference>
<gene>
    <name evidence="6" type="ORF">G8O30_15005</name>
</gene>
<proteinExistence type="inferred from homology"/>
<feature type="transmembrane region" description="Helical" evidence="4">
    <location>
        <begin position="16"/>
        <end position="34"/>
    </location>
</feature>
<dbReference type="InterPro" id="IPR004089">
    <property type="entry name" value="MCPsignal_dom"/>
</dbReference>
<protein>
    <recommendedName>
        <fullName evidence="5">Methyl-accepting transducer domain-containing protein</fullName>
    </recommendedName>
</protein>
<feature type="transmembrane region" description="Helical" evidence="4">
    <location>
        <begin position="70"/>
        <end position="103"/>
    </location>
</feature>
<dbReference type="RefSeq" id="WP_239672828.1">
    <property type="nucleotide sequence ID" value="NZ_CP049742.1"/>
</dbReference>
<organism evidence="6 7">
    <name type="scientific">Mangrovibacillus cuniculi</name>
    <dbReference type="NCBI Taxonomy" id="2593652"/>
    <lineage>
        <taxon>Bacteria</taxon>
        <taxon>Bacillati</taxon>
        <taxon>Bacillota</taxon>
        <taxon>Bacilli</taxon>
        <taxon>Bacillales</taxon>
        <taxon>Bacillaceae</taxon>
        <taxon>Mangrovibacillus</taxon>
    </lineage>
</organism>
<dbReference type="GO" id="GO:0004888">
    <property type="term" value="F:transmembrane signaling receptor activity"/>
    <property type="evidence" value="ECO:0007669"/>
    <property type="project" value="InterPro"/>
</dbReference>
<feature type="transmembrane region" description="Helical" evidence="4">
    <location>
        <begin position="109"/>
        <end position="130"/>
    </location>
</feature>
<dbReference type="SMART" id="SM00283">
    <property type="entry name" value="MA"/>
    <property type="match status" value="1"/>
</dbReference>
<dbReference type="PANTHER" id="PTHR32089">
    <property type="entry name" value="METHYL-ACCEPTING CHEMOTAXIS PROTEIN MCPB"/>
    <property type="match status" value="1"/>
</dbReference>
<evidence type="ECO:0000259" key="5">
    <source>
        <dbReference type="PROSITE" id="PS50111"/>
    </source>
</evidence>
<name>A0A7S8CDU1_9BACI</name>
<dbReference type="GO" id="GO:0006935">
    <property type="term" value="P:chemotaxis"/>
    <property type="evidence" value="ECO:0007669"/>
    <property type="project" value="InterPro"/>
</dbReference>
<reference evidence="6 7" key="1">
    <citation type="submission" date="2019-07" db="EMBL/GenBank/DDBJ databases">
        <title>Genome sequence of 2 isolates from Red Sea Mangroves.</title>
        <authorList>
            <person name="Sefrji F."/>
            <person name="Michoud G."/>
            <person name="Merlino G."/>
            <person name="Daffonchio D."/>
        </authorList>
    </citation>
    <scope>NUCLEOTIDE SEQUENCE [LARGE SCALE GENOMIC DNA]</scope>
    <source>
        <strain evidence="6 7">R1DC41</strain>
    </source>
</reference>
<evidence type="ECO:0000313" key="6">
    <source>
        <dbReference type="EMBL" id="QPC48145.1"/>
    </source>
</evidence>
<evidence type="ECO:0000256" key="4">
    <source>
        <dbReference type="SAM" id="Phobius"/>
    </source>
</evidence>
<accession>A0A7S8CDU1</accession>
<evidence type="ECO:0000256" key="2">
    <source>
        <dbReference type="ARBA" id="ARBA00029447"/>
    </source>
</evidence>
<dbReference type="Gene3D" id="1.10.287.950">
    <property type="entry name" value="Methyl-accepting chemotaxis protein"/>
    <property type="match status" value="1"/>
</dbReference>
<dbReference type="Pfam" id="PF00015">
    <property type="entry name" value="MCPsignal"/>
    <property type="match status" value="1"/>
</dbReference>
<evidence type="ECO:0000313" key="7">
    <source>
        <dbReference type="Proteomes" id="UP000593626"/>
    </source>
</evidence>
<evidence type="ECO:0000256" key="1">
    <source>
        <dbReference type="ARBA" id="ARBA00023224"/>
    </source>
</evidence>
<dbReference type="PRINTS" id="PR00260">
    <property type="entry name" value="CHEMTRNSDUCR"/>
</dbReference>
<keyword evidence="1 3" id="KW-0807">Transducer</keyword>
<keyword evidence="7" id="KW-1185">Reference proteome</keyword>
<dbReference type="Proteomes" id="UP000593626">
    <property type="component" value="Chromosome"/>
</dbReference>
<feature type="transmembrane region" description="Helical" evidence="4">
    <location>
        <begin position="142"/>
        <end position="163"/>
    </location>
</feature>
<keyword evidence="4" id="KW-0812">Transmembrane</keyword>
<keyword evidence="4" id="KW-0472">Membrane</keyword>
<feature type="transmembrane region" description="Helical" evidence="4">
    <location>
        <begin position="40"/>
        <end position="58"/>
    </location>
</feature>
<dbReference type="PANTHER" id="PTHR32089:SF112">
    <property type="entry name" value="LYSOZYME-LIKE PROTEIN-RELATED"/>
    <property type="match status" value="1"/>
</dbReference>